<dbReference type="InterPro" id="IPR000089">
    <property type="entry name" value="Biotin_lipoyl"/>
</dbReference>
<keyword evidence="3 6" id="KW-0808">Transferase</keyword>
<dbReference type="Proteomes" id="UP000070352">
    <property type="component" value="Unassembled WGS sequence"/>
</dbReference>
<dbReference type="Gene3D" id="3.30.559.10">
    <property type="entry name" value="Chloramphenicol acetyltransferase-like domain"/>
    <property type="match status" value="1"/>
</dbReference>
<keyword evidence="4 6" id="KW-0450">Lipoyl</keyword>
<dbReference type="InterPro" id="IPR036625">
    <property type="entry name" value="E3-bd_dom_sf"/>
</dbReference>
<evidence type="ECO:0000313" key="9">
    <source>
        <dbReference type="EMBL" id="KXG43317.1"/>
    </source>
</evidence>
<dbReference type="OrthoDB" id="9805770at2"/>
<dbReference type="InterPro" id="IPR004167">
    <property type="entry name" value="PSBD"/>
</dbReference>
<sequence length="436" mass="48180">MATKVLMPQLGESVTEGTITKWLKKVGEQVALYEPLCEVETDKVNAEVPATVAGIVTEIAVEEGTTIAVGHLICYIQEDEAISPESIDGIEQTLENPVQSEIVQSKAQPNENQGIKHAGKIRYSPAVMRLAQENNIDFTRIKGTGLEGRITRKDVLQYIENNNKQEVLNDSPSMIESAELTTGSNVDFTSPIIQTTPISNGIDHGDQVMKVNTVRRTIAKRMVQSKHEAPHAWLTVEADVTELVNYRNSIKKELIQKEGFNLTFLPFFIKAVVESIKEYPILNSVWDEDQIILKKNINISIAVATEDALFVPVIHDADQKSIYGLAKQIDQLVKKTKAGKLTMDDMQGGTFTVNNTGAIGSVLSAPIINHPQAGIITMESIVKRPVVIEDMLAIRSMVNLCMSFDHRIIDGFIAGRFIQNVKSKLESLGKNKVSIY</sequence>
<dbReference type="InterPro" id="IPR011053">
    <property type="entry name" value="Single_hybrid_motif"/>
</dbReference>
<dbReference type="PANTHER" id="PTHR43178">
    <property type="entry name" value="DIHYDROLIPOAMIDE ACETYLTRANSFERASE COMPONENT OF PYRUVATE DEHYDROGENASE COMPLEX"/>
    <property type="match status" value="1"/>
</dbReference>
<dbReference type="GO" id="GO:0031405">
    <property type="term" value="F:lipoic acid binding"/>
    <property type="evidence" value="ECO:0007669"/>
    <property type="project" value="TreeGrafter"/>
</dbReference>
<dbReference type="GO" id="GO:0005737">
    <property type="term" value="C:cytoplasm"/>
    <property type="evidence" value="ECO:0007669"/>
    <property type="project" value="TreeGrafter"/>
</dbReference>
<dbReference type="STRING" id="1413211.U473_04280"/>
<feature type="domain" description="Lipoyl-binding" evidence="7">
    <location>
        <begin position="2"/>
        <end position="77"/>
    </location>
</feature>
<evidence type="ECO:0000313" key="10">
    <source>
        <dbReference type="Proteomes" id="UP000070352"/>
    </source>
</evidence>
<dbReference type="InterPro" id="IPR050743">
    <property type="entry name" value="2-oxoacid_DH_E2_comp"/>
</dbReference>
<evidence type="ECO:0000256" key="6">
    <source>
        <dbReference type="RuleBase" id="RU003423"/>
    </source>
</evidence>
<evidence type="ECO:0000256" key="4">
    <source>
        <dbReference type="ARBA" id="ARBA00022823"/>
    </source>
</evidence>
<dbReference type="RefSeq" id="WP_068723680.1">
    <property type="nucleotide sequence ID" value="NZ_LSKU01000001.1"/>
</dbReference>
<dbReference type="CDD" id="cd06849">
    <property type="entry name" value="lipoyl_domain"/>
    <property type="match status" value="1"/>
</dbReference>
<dbReference type="PROSITE" id="PS00189">
    <property type="entry name" value="LIPOYL"/>
    <property type="match status" value="1"/>
</dbReference>
<keyword evidence="5 6" id="KW-0012">Acyltransferase</keyword>
<evidence type="ECO:0000256" key="1">
    <source>
        <dbReference type="ARBA" id="ARBA00001938"/>
    </source>
</evidence>
<dbReference type="PANTHER" id="PTHR43178:SF5">
    <property type="entry name" value="LIPOAMIDE ACYLTRANSFERASE COMPONENT OF BRANCHED-CHAIN ALPHA-KETO ACID DEHYDROGENASE COMPLEX, MITOCHONDRIAL"/>
    <property type="match status" value="1"/>
</dbReference>
<name>A0A135L339_9BACI</name>
<dbReference type="GO" id="GO:0016407">
    <property type="term" value="F:acetyltransferase activity"/>
    <property type="evidence" value="ECO:0007669"/>
    <property type="project" value="TreeGrafter"/>
</dbReference>
<dbReference type="PROSITE" id="PS51826">
    <property type="entry name" value="PSBD"/>
    <property type="match status" value="1"/>
</dbReference>
<proteinExistence type="inferred from homology"/>
<dbReference type="InterPro" id="IPR023213">
    <property type="entry name" value="CAT-like_dom_sf"/>
</dbReference>
<dbReference type="AlphaFoldDB" id="A0A135L339"/>
<feature type="domain" description="Peripheral subunit-binding (PSBD)" evidence="8">
    <location>
        <begin position="122"/>
        <end position="159"/>
    </location>
</feature>
<evidence type="ECO:0000259" key="8">
    <source>
        <dbReference type="PROSITE" id="PS51826"/>
    </source>
</evidence>
<comment type="cofactor">
    <cofactor evidence="1 6">
        <name>(R)-lipoate</name>
        <dbReference type="ChEBI" id="CHEBI:83088"/>
    </cofactor>
</comment>
<dbReference type="InterPro" id="IPR001078">
    <property type="entry name" value="2-oxoacid_DH_actylTfrase"/>
</dbReference>
<protein>
    <recommendedName>
        <fullName evidence="6">Dihydrolipoamide acetyltransferase component of pyruvate dehydrogenase complex</fullName>
        <ecNumber evidence="6">2.3.1.-</ecNumber>
    </recommendedName>
</protein>
<comment type="similarity">
    <text evidence="2 6">Belongs to the 2-oxoacid dehydrogenase family.</text>
</comment>
<dbReference type="InterPro" id="IPR003016">
    <property type="entry name" value="2-oxoA_DH_lipoyl-BS"/>
</dbReference>
<dbReference type="SUPFAM" id="SSF52777">
    <property type="entry name" value="CoA-dependent acyltransferases"/>
    <property type="match status" value="1"/>
</dbReference>
<evidence type="ECO:0000256" key="3">
    <source>
        <dbReference type="ARBA" id="ARBA00022679"/>
    </source>
</evidence>
<evidence type="ECO:0000256" key="2">
    <source>
        <dbReference type="ARBA" id="ARBA00007317"/>
    </source>
</evidence>
<evidence type="ECO:0000256" key="5">
    <source>
        <dbReference type="ARBA" id="ARBA00023315"/>
    </source>
</evidence>
<accession>A0A135L339</accession>
<dbReference type="SUPFAM" id="SSF47005">
    <property type="entry name" value="Peripheral subunit-binding domain of 2-oxo acid dehydrogenase complex"/>
    <property type="match status" value="1"/>
</dbReference>
<dbReference type="EMBL" id="LSKU01000001">
    <property type="protein sequence ID" value="KXG43317.1"/>
    <property type="molecule type" value="Genomic_DNA"/>
</dbReference>
<dbReference type="Gene3D" id="2.40.50.100">
    <property type="match status" value="1"/>
</dbReference>
<evidence type="ECO:0000259" key="7">
    <source>
        <dbReference type="PROSITE" id="PS50968"/>
    </source>
</evidence>
<dbReference type="SUPFAM" id="SSF51230">
    <property type="entry name" value="Single hybrid motif"/>
    <property type="match status" value="1"/>
</dbReference>
<dbReference type="Pfam" id="PF00364">
    <property type="entry name" value="Biotin_lipoyl"/>
    <property type="match status" value="1"/>
</dbReference>
<comment type="caution">
    <text evidence="9">The sequence shown here is derived from an EMBL/GenBank/DDBJ whole genome shotgun (WGS) entry which is preliminary data.</text>
</comment>
<keyword evidence="10" id="KW-1185">Reference proteome</keyword>
<dbReference type="PROSITE" id="PS50968">
    <property type="entry name" value="BIOTINYL_LIPOYL"/>
    <property type="match status" value="1"/>
</dbReference>
<dbReference type="FunFam" id="3.30.559.10:FF:000007">
    <property type="entry name" value="Dihydrolipoamide acetyltransferase component of pyruvate dehydrogenase complex"/>
    <property type="match status" value="1"/>
</dbReference>
<reference evidence="9 10" key="1">
    <citation type="submission" date="2016-02" db="EMBL/GenBank/DDBJ databases">
        <title>Draft Genome for Tepidibacillus decaturensis nov. sp. Strain Z9, an Anaerobic, Moderately Thermophilic and Heterotrophic Bacterium from Deep Subsurface of the Illinois Basin, USA.</title>
        <authorList>
            <person name="Dong Y."/>
            <person name="Chang J.Y."/>
            <person name="Sanford R."/>
            <person name="Fouke B.W."/>
        </authorList>
    </citation>
    <scope>NUCLEOTIDE SEQUENCE [LARGE SCALE GENOMIC DNA]</scope>
    <source>
        <strain evidence="9 10">Z9</strain>
    </source>
</reference>
<dbReference type="Gene3D" id="4.10.320.10">
    <property type="entry name" value="E3-binding domain"/>
    <property type="match status" value="1"/>
</dbReference>
<dbReference type="EC" id="2.3.1.-" evidence="6"/>
<gene>
    <name evidence="9" type="ORF">U473_04280</name>
</gene>
<dbReference type="Pfam" id="PF00198">
    <property type="entry name" value="2-oxoacid_dh"/>
    <property type="match status" value="1"/>
</dbReference>
<dbReference type="Pfam" id="PF02817">
    <property type="entry name" value="E3_binding"/>
    <property type="match status" value="1"/>
</dbReference>
<organism evidence="9 10">
    <name type="scientific">Tepidibacillus decaturensis</name>
    <dbReference type="NCBI Taxonomy" id="1413211"/>
    <lineage>
        <taxon>Bacteria</taxon>
        <taxon>Bacillati</taxon>
        <taxon>Bacillota</taxon>
        <taxon>Bacilli</taxon>
        <taxon>Bacillales</taxon>
        <taxon>Bacillaceae</taxon>
        <taxon>Tepidibacillus</taxon>
    </lineage>
</organism>